<proteinExistence type="inferred from homology"/>
<feature type="domain" description="C2H2-type" evidence="13">
    <location>
        <begin position="2119"/>
        <end position="2140"/>
    </location>
</feature>
<feature type="domain" description="C2H2-type" evidence="13">
    <location>
        <begin position="1972"/>
        <end position="1993"/>
    </location>
</feature>
<feature type="domain" description="C2H2-type" evidence="13">
    <location>
        <begin position="592"/>
        <end position="612"/>
    </location>
</feature>
<feature type="domain" description="C2H2-type" evidence="13">
    <location>
        <begin position="215"/>
        <end position="235"/>
    </location>
</feature>
<protein>
    <recommendedName>
        <fullName evidence="13">C2H2-type domain-containing protein</fullName>
    </recommendedName>
</protein>
<feature type="domain" description="C2H2-type" evidence="13">
    <location>
        <begin position="2236"/>
        <end position="2257"/>
    </location>
</feature>
<keyword evidence="6" id="KW-0863">Zinc-finger</keyword>
<gene>
    <name evidence="14" type="ORF">BINO364_LOCUS15182</name>
</gene>
<feature type="domain" description="C2H2-type" evidence="13">
    <location>
        <begin position="95"/>
        <end position="116"/>
    </location>
</feature>
<dbReference type="Gene3D" id="3.30.160.60">
    <property type="entry name" value="Classic Zinc Finger"/>
    <property type="match status" value="22"/>
</dbReference>
<dbReference type="InterPro" id="IPR036236">
    <property type="entry name" value="Znf_C2H2_sf"/>
</dbReference>
<feature type="domain" description="C2H2-type" evidence="13">
    <location>
        <begin position="1461"/>
        <end position="1481"/>
    </location>
</feature>
<dbReference type="InterPro" id="IPR022755">
    <property type="entry name" value="Znf_C2H2_jaz"/>
</dbReference>
<organism evidence="14 15">
    <name type="scientific">Brenthis ino</name>
    <name type="common">lesser marbled fritillary</name>
    <dbReference type="NCBI Taxonomy" id="405034"/>
    <lineage>
        <taxon>Eukaryota</taxon>
        <taxon>Metazoa</taxon>
        <taxon>Ecdysozoa</taxon>
        <taxon>Arthropoda</taxon>
        <taxon>Hexapoda</taxon>
        <taxon>Insecta</taxon>
        <taxon>Pterygota</taxon>
        <taxon>Neoptera</taxon>
        <taxon>Endopterygota</taxon>
        <taxon>Lepidoptera</taxon>
        <taxon>Glossata</taxon>
        <taxon>Ditrysia</taxon>
        <taxon>Papilionoidea</taxon>
        <taxon>Nymphalidae</taxon>
        <taxon>Heliconiinae</taxon>
        <taxon>Argynnini</taxon>
        <taxon>Brenthis</taxon>
    </lineage>
</organism>
<feature type="domain" description="C2H2-type" evidence="13">
    <location>
        <begin position="2265"/>
        <end position="2286"/>
    </location>
</feature>
<dbReference type="PROSITE" id="PS00028">
    <property type="entry name" value="ZINC_FINGER_C2H2_1"/>
    <property type="match status" value="44"/>
</dbReference>
<dbReference type="SUPFAM" id="SSF57667">
    <property type="entry name" value="beta-beta-alpha zinc fingers"/>
    <property type="match status" value="16"/>
</dbReference>
<feature type="domain" description="C2H2-type" evidence="13">
    <location>
        <begin position="1090"/>
        <end position="1110"/>
    </location>
</feature>
<feature type="domain" description="C2H2-type" evidence="13">
    <location>
        <begin position="1118"/>
        <end position="1138"/>
    </location>
</feature>
<feature type="domain" description="C2H2-type" evidence="13">
    <location>
        <begin position="679"/>
        <end position="700"/>
    </location>
</feature>
<feature type="domain" description="C2H2-type" evidence="13">
    <location>
        <begin position="189"/>
        <end position="209"/>
    </location>
</feature>
<feature type="domain" description="C2H2-type" evidence="13">
    <location>
        <begin position="2066"/>
        <end position="2086"/>
    </location>
</feature>
<feature type="domain" description="C2H2-type" evidence="13">
    <location>
        <begin position="358"/>
        <end position="378"/>
    </location>
</feature>
<feature type="domain" description="C2H2-type" evidence="13">
    <location>
        <begin position="1274"/>
        <end position="1295"/>
    </location>
</feature>
<feature type="domain" description="C2H2-type" evidence="13">
    <location>
        <begin position="1839"/>
        <end position="1859"/>
    </location>
</feature>
<feature type="domain" description="C2H2-type" evidence="13">
    <location>
        <begin position="1432"/>
        <end position="1453"/>
    </location>
</feature>
<evidence type="ECO:0000256" key="10">
    <source>
        <dbReference type="ARBA" id="ARBA00023125"/>
    </source>
</evidence>
<evidence type="ECO:0000256" key="6">
    <source>
        <dbReference type="ARBA" id="ARBA00022771"/>
    </source>
</evidence>
<evidence type="ECO:0000256" key="7">
    <source>
        <dbReference type="ARBA" id="ARBA00022833"/>
    </source>
</evidence>
<keyword evidence="11" id="KW-0804">Transcription</keyword>
<feature type="domain" description="C2H2-type" evidence="13">
    <location>
        <begin position="2208"/>
        <end position="2228"/>
    </location>
</feature>
<dbReference type="OrthoDB" id="6077919at2759"/>
<keyword evidence="8" id="KW-0832">Ubl conjugation</keyword>
<feature type="domain" description="C2H2-type" evidence="13">
    <location>
        <begin position="619"/>
        <end position="640"/>
    </location>
</feature>
<evidence type="ECO:0000313" key="14">
    <source>
        <dbReference type="EMBL" id="CAH0730172.1"/>
    </source>
</evidence>
<keyword evidence="15" id="KW-1185">Reference proteome</keyword>
<evidence type="ECO:0000256" key="11">
    <source>
        <dbReference type="ARBA" id="ARBA00023163"/>
    </source>
</evidence>
<keyword evidence="3" id="KW-1017">Isopeptide bond</keyword>
<dbReference type="PANTHER" id="PTHR24379:SF121">
    <property type="entry name" value="C2H2-TYPE DOMAIN-CONTAINING PROTEIN"/>
    <property type="match status" value="1"/>
</dbReference>
<keyword evidence="4" id="KW-0479">Metal-binding</keyword>
<feature type="domain" description="C2H2-type" evidence="13">
    <location>
        <begin position="1489"/>
        <end position="1509"/>
    </location>
</feature>
<feature type="domain" description="C2H2-type" evidence="13">
    <location>
        <begin position="855"/>
        <end position="876"/>
    </location>
</feature>
<evidence type="ECO:0000256" key="9">
    <source>
        <dbReference type="ARBA" id="ARBA00023015"/>
    </source>
</evidence>
<evidence type="ECO:0000256" key="8">
    <source>
        <dbReference type="ARBA" id="ARBA00022843"/>
    </source>
</evidence>
<feature type="domain" description="C2H2-type" evidence="13">
    <location>
        <begin position="1146"/>
        <end position="1167"/>
    </location>
</feature>
<feature type="domain" description="C2H2-type" evidence="13">
    <location>
        <begin position="1697"/>
        <end position="1717"/>
    </location>
</feature>
<accession>A0A8J9VE93</accession>
<evidence type="ECO:0000256" key="2">
    <source>
        <dbReference type="ARBA" id="ARBA00006991"/>
    </source>
</evidence>
<feature type="domain" description="C2H2-type" evidence="13">
    <location>
        <begin position="949"/>
        <end position="969"/>
    </location>
</feature>
<evidence type="ECO:0000259" key="13">
    <source>
        <dbReference type="PROSITE" id="PS00028"/>
    </source>
</evidence>
<dbReference type="PANTHER" id="PTHR24379">
    <property type="entry name" value="KRAB AND ZINC FINGER DOMAIN-CONTAINING"/>
    <property type="match status" value="1"/>
</dbReference>
<evidence type="ECO:0000256" key="1">
    <source>
        <dbReference type="ARBA" id="ARBA00003767"/>
    </source>
</evidence>
<evidence type="ECO:0000256" key="3">
    <source>
        <dbReference type="ARBA" id="ARBA00022499"/>
    </source>
</evidence>
<dbReference type="Pfam" id="PF00096">
    <property type="entry name" value="zf-C2H2"/>
    <property type="match status" value="11"/>
</dbReference>
<feature type="domain" description="C2H2-type" evidence="13">
    <location>
        <begin position="1372"/>
        <end position="1393"/>
    </location>
</feature>
<feature type="domain" description="C2H2-type" evidence="13">
    <location>
        <begin position="301"/>
        <end position="322"/>
    </location>
</feature>
<dbReference type="GO" id="GO:0003677">
    <property type="term" value="F:DNA binding"/>
    <property type="evidence" value="ECO:0007669"/>
    <property type="project" value="UniProtKB-KW"/>
</dbReference>
<evidence type="ECO:0000256" key="5">
    <source>
        <dbReference type="ARBA" id="ARBA00022737"/>
    </source>
</evidence>
<reference evidence="14" key="1">
    <citation type="submission" date="2021-12" db="EMBL/GenBank/DDBJ databases">
        <authorList>
            <person name="Martin H S."/>
        </authorList>
    </citation>
    <scope>NUCLEOTIDE SEQUENCE</scope>
</reference>
<dbReference type="FunFam" id="3.30.160.60:FF:000624">
    <property type="entry name" value="zinc finger protein 697"/>
    <property type="match status" value="2"/>
</dbReference>
<feature type="domain" description="C2H2-type" evidence="13">
    <location>
        <begin position="566"/>
        <end position="586"/>
    </location>
</feature>
<keyword evidence="7" id="KW-0862">Zinc</keyword>
<feature type="non-terminal residue" evidence="14">
    <location>
        <position position="2294"/>
    </location>
</feature>
<keyword evidence="10" id="KW-0238">DNA-binding</keyword>
<keyword evidence="12" id="KW-0539">Nucleus</keyword>
<feature type="domain" description="C2H2-type" evidence="13">
    <location>
        <begin position="1225"/>
        <end position="1246"/>
    </location>
</feature>
<comment type="similarity">
    <text evidence="2">Belongs to the krueppel C2H2-type zinc-finger protein family.</text>
</comment>
<feature type="domain" description="C2H2-type" evidence="13">
    <location>
        <begin position="736"/>
        <end position="756"/>
    </location>
</feature>
<dbReference type="GO" id="GO:0008270">
    <property type="term" value="F:zinc ion binding"/>
    <property type="evidence" value="ECO:0007669"/>
    <property type="project" value="UniProtKB-KW"/>
</dbReference>
<keyword evidence="9" id="KW-0805">Transcription regulation</keyword>
<feature type="domain" description="C2H2-type" evidence="13">
    <location>
        <begin position="1600"/>
        <end position="1621"/>
    </location>
</feature>
<sequence>MLCGKIQVSRYFQGRLPKSKVKIFFVGVRPESKANVTGVVLKLVRKLTPKTNTDNIPRTRHGNYELSRHLINAKEIFTWSNATPIRKQTDVGYVCCFCDAIYPEPAQLKQHTMESHDGINNSSFTKRRDLNEFHVKVDITGLNCKICKQDLDDLDKLIIHLKEDHKKRLFLDIKNHMIPFKFETSSLQCFICSSEFNKFKNLLEHMNIHCRNYICTVCEAGFINRRRLIVHSEKHKTGVFQCGICPEEFTTLAKRKSHVISNHKPIKNRNRCGHCNETFKDYNQKQRHLITVHNIRNQYNCNACDRTFPTRKAYRVHMQRDHLMERRFKCIECDKTFYCGYTLKCHLLKHSGLREFQCDICLKTYGRKSTLRDHLRIHADDRRFKCDHCGQAFVQKCSRQQIVIVSGEKAQEMLQNLQQTNDKTSKKKRKRTKTSIDDDKCMQEVEKHRNNMLEILFHSNATPIRFKGDIGYGCSFCSDQYPKPADLKSHTIEVHDEDSIKKVIADMRIYTVKLDVTALHCALCSTDIPTIEELMDHLINDHQRVIYTDIKNHMVPFKFDDDQLKCAICSEKFAKFRNLTEHMNTHFRNYVCDVCGAGFVNRDILRSHLRIHKTGDFTCDFCPKTFNTRVKKQSHINIVHKRLYMTRKCGYCNELFDDYNKKNDHLVKFHGVNLVILKCELCAKTFINQNQFRRHVRKDHLMERNYECEVCDMKFFSSENLRKHVLKHTGERDFHCSVCAKSFARKFTLQQHMRVHSKERKTSRTSPDRYLVISEPSESINFEDIDNDNKNNRKRRIKTESETVVRKKAKITIKTKKIKLKPIKELTKHHHNIKEVLQCSNTTPIHGKSDLGYLCCYCTQQFPDPADLKKHTIDVHRDAPKPTFFQKRDLQKFYVKVDITGLQCNICRTNIEDLDKLIDHLKTEHDRKIYTDVKNHMVPFKFDSEELKCFVCANVYTKFKMLLEHMHKHCRNFICECGAGFFNRRSYLNHQKSHVVGEFKCDQCDKVFDNAQKKNQHFRAVHIHAYKLNRCGYCNEKFAGYRTKAEHLRIVHGVGCETAQCQACEKSFCNKDSLRKHIKRHHLMENQHHCTLCEMTFFAKKNLAEHMVTHTKTRSFQCKVCFKRYGRQHTLREHMRIHNNDRRFKCEHCGMAFVQKCSWRRHMQTKHDEPSLRRCQIHRNEDFKREEPALKKGGELEKHKINMREILLNSNATPIRCRGVFGYNCCFCTQQFPEPADLKKHTLEIHDEKTKINFMKGKDLFKFHAKLDITDLKCNLCNSSINTVEELVRHLKEEHKKTVFMDIKNQVLPFKFDNERLRCFICMNVYHKFKSLLEHMNMHCRNYICEVCSAGFVNRAILAQHSKCHKLGTFNCDYCPKIFDTFRKKRSHEKCVHTHSTTLNKCGYCYEKFRDYRKKERHLAEVHGIVAQALKCLVCDKTFANQKDHTIHVKRLHLMDRRHKCPQCDMSFFSSSELKNHIVKHTGLKIFKCEICHKTYGRKKTLTEHLRIHADDRRFKCEHCGQTFVQKCSWRGKRIVKSQSTVIQIKVKEEKKRKKVKMVPMKKLTDYQAELRKHKANAIQILQNSNATPIHDHTDNGYGCSFCLNRFLDPADLKKHTLDFHTPYLDLNNLEKLLPNDLNKVCVKLDITSLICQLCEQNIESIENLIDHLQNDHIIRIFDDITHQMLPFKFENDFLQCYMCKNIFNKFKKLMEHMNIHYKNYMCDVCDAGFVNRRKLYHHKVIHLTGTFSCSQCSKVFSTFTKKRCHERQYHDKAMLVNKCGFCNLFFKNNRQKDKHLVKEHGVTSIARKCQACDKTFVHQNTLMIHMKRHHLVERPHKCPECGKGFFSTSELRAHMVKHTGQREYQCDVCMKSYARKWTLHEHMRIHADDRRFKCEHCGQAFVQKCKSLRPTKTSNLSQEDDDSVEDIIKDHITPKARQGEQLEKHRNNVREVILCSNATPIRCRGGIGYACCFCTNQFPDPADLKKHTMNDHDEKAKAIFMKGRDMYGYLVKLDITGLKCKLCDTKLETLENVLDHLKNVHNKNISTDIPNHILPFKFDSEVLRCFLCHNFFNRFKALQEHMHTHYRNYICKVCDAGFVNRHLLLCHNEGHKTGTFACKQCDQIFDTVRKKKLHERKIHNGLNMPHKCGYCSERFRENCHKNEHLAKVHGVVGPAIKCQACDKTFTLQQTWLLHMKKYHLMQKQHGCTRCDMAFFSKRELTDHMVKHTGTREFKCEICKKSYGRLKTLKEHVKRQHPEDRYYKCSHCDQSFDKNFALKCHISAKHGEILNSVQ</sequence>
<dbReference type="FunFam" id="3.30.160.60:FF:000247">
    <property type="entry name" value="Zinc finger protein 236"/>
    <property type="match status" value="1"/>
</dbReference>
<dbReference type="Pfam" id="PF12171">
    <property type="entry name" value="zf-C2H2_jaz"/>
    <property type="match status" value="1"/>
</dbReference>
<evidence type="ECO:0000256" key="4">
    <source>
        <dbReference type="ARBA" id="ARBA00022723"/>
    </source>
</evidence>
<dbReference type="EMBL" id="OV170228">
    <property type="protein sequence ID" value="CAH0730172.1"/>
    <property type="molecule type" value="Genomic_DNA"/>
</dbReference>
<dbReference type="Proteomes" id="UP000838878">
    <property type="component" value="Chromosome 8"/>
</dbReference>
<evidence type="ECO:0000313" key="15">
    <source>
        <dbReference type="Proteomes" id="UP000838878"/>
    </source>
</evidence>
<feature type="domain" description="C2H2-type" evidence="13">
    <location>
        <begin position="1345"/>
        <end position="1365"/>
    </location>
</feature>
<evidence type="ECO:0000256" key="12">
    <source>
        <dbReference type="ARBA" id="ARBA00023242"/>
    </source>
</evidence>
<feature type="domain" description="C2H2-type" evidence="13">
    <location>
        <begin position="1723"/>
        <end position="1743"/>
    </location>
</feature>
<feature type="domain" description="C2H2-type" evidence="13">
    <location>
        <begin position="708"/>
        <end position="728"/>
    </location>
</feature>
<feature type="domain" description="C2H2-type" evidence="13">
    <location>
        <begin position="1750"/>
        <end position="1771"/>
    </location>
</feature>
<feature type="domain" description="C2H2-type" evidence="13">
    <location>
        <begin position="2149"/>
        <end position="2170"/>
    </location>
</feature>
<name>A0A8J9VE93_9NEOP</name>
<keyword evidence="5" id="KW-0677">Repeat</keyword>
<dbReference type="SMART" id="SM00355">
    <property type="entry name" value="ZnF_C2H2"/>
    <property type="match status" value="56"/>
</dbReference>
<feature type="domain" description="C2H2-type" evidence="13">
    <location>
        <begin position="242"/>
        <end position="263"/>
    </location>
</feature>
<feature type="domain" description="C2H2-type" evidence="13">
    <location>
        <begin position="1001"/>
        <end position="1022"/>
    </location>
</feature>
<feature type="domain" description="C2H2-type" evidence="13">
    <location>
        <begin position="474"/>
        <end position="495"/>
    </location>
</feature>
<feature type="domain" description="C2H2-type" evidence="13">
    <location>
        <begin position="330"/>
        <end position="350"/>
    </location>
</feature>
<feature type="domain" description="C2H2-type" evidence="13">
    <location>
        <begin position="2021"/>
        <end position="2042"/>
    </location>
</feature>
<feature type="domain" description="C2H2-type" evidence="13">
    <location>
        <begin position="1867"/>
        <end position="1887"/>
    </location>
</feature>
<feature type="domain" description="C2H2-type" evidence="13">
    <location>
        <begin position="2179"/>
        <end position="2200"/>
    </location>
</feature>
<feature type="domain" description="C2H2-type" evidence="13">
    <location>
        <begin position="1810"/>
        <end position="1831"/>
    </location>
</feature>
<comment type="function">
    <text evidence="1">May be involved in transcriptional regulation.</text>
</comment>
<feature type="domain" description="C2H2-type" evidence="13">
    <location>
        <begin position="1061"/>
        <end position="1082"/>
    </location>
</feature>
<dbReference type="InterPro" id="IPR013087">
    <property type="entry name" value="Znf_C2H2_type"/>
</dbReference>